<keyword evidence="7 10" id="KW-0072">Autophagy</keyword>
<keyword evidence="13" id="KW-1185">Reference proteome</keyword>
<feature type="region of interest" description="Disordered" evidence="11">
    <location>
        <begin position="677"/>
        <end position="747"/>
    </location>
</feature>
<dbReference type="GO" id="GO:0034045">
    <property type="term" value="C:phagophore assembly site membrane"/>
    <property type="evidence" value="ECO:0007669"/>
    <property type="project" value="UniProtKB-SubCell"/>
</dbReference>
<feature type="compositionally biased region" description="Basic residues" evidence="11">
    <location>
        <begin position="633"/>
        <end position="643"/>
    </location>
</feature>
<dbReference type="InterPro" id="IPR007241">
    <property type="entry name" value="Autophagy-rel_prot_9"/>
</dbReference>
<accession>A0A8S1ILJ1</accession>
<keyword evidence="6 10" id="KW-1133">Transmembrane helix</keyword>
<dbReference type="PANTHER" id="PTHR13038:SF10">
    <property type="entry name" value="AUTOPHAGY-RELATED PROTEIN 9"/>
    <property type="match status" value="1"/>
</dbReference>
<proteinExistence type="inferred from homology"/>
<dbReference type="Pfam" id="PF04109">
    <property type="entry name" value="ATG9"/>
    <property type="match status" value="1"/>
</dbReference>
<dbReference type="GO" id="GO:0006869">
    <property type="term" value="P:lipid transport"/>
    <property type="evidence" value="ECO:0007669"/>
    <property type="project" value="UniProtKB-KW"/>
</dbReference>
<keyword evidence="4 10" id="KW-0813">Transport</keyword>
<feature type="transmembrane region" description="Helical" evidence="10">
    <location>
        <begin position="128"/>
        <end position="147"/>
    </location>
</feature>
<evidence type="ECO:0000256" key="3">
    <source>
        <dbReference type="ARBA" id="ARBA00018074"/>
    </source>
</evidence>
<evidence type="ECO:0000256" key="4">
    <source>
        <dbReference type="ARBA" id="ARBA00022448"/>
    </source>
</evidence>
<dbReference type="GO" id="GO:0034497">
    <property type="term" value="P:protein localization to phagophore assembly site"/>
    <property type="evidence" value="ECO:0007669"/>
    <property type="project" value="TreeGrafter"/>
</dbReference>
<dbReference type="OrthoDB" id="2020634at2759"/>
<feature type="transmembrane region" description="Helical" evidence="10">
    <location>
        <begin position="394"/>
        <end position="413"/>
    </location>
</feature>
<comment type="similarity">
    <text evidence="2 10">Belongs to the ATG9 family.</text>
</comment>
<sequence>MSAEEESGLPADLPYERLPGLPEDEIDTPELAGAESYEWEAHSNLDSFFTRIYRYWQGKGFYTIILREILNLIALLFTVAFSGLLLLFLDWGALSSPCTEEESCDVVDVIIKHNPMVGASPLMVGLKLLYLAIFSLYWLWTLALFLFELPGLLDVKRLCNYRMGISERQIKWLSWPELVHRLVRVQHKTRLCNVRDLSEHDIIMRIMRRENYLIGMLNKGVLALNVPFPGYRRQFLLTKTLEWNIYWCILNAMFDDNFRVKEHYKHDVPRLQRRFRTMAVANLLLAPFVFVFLVIYFLLKNVEKFYHSPGTIGARSWTPLARWRLREFNEMEHFVDQRLAASTEDATKYVDQFPSYSIAHVMNLVTYVLGSFTALLLLIELMDASLDRKFMGKSVWYFIAIFTVFLNATRGLVQKDEGFDPEGAMAEVVKHTHYLPRHWRGRAHSKEVQEQFQRLFQFKAQIFLNELASVILTPFVLYYSLPGCAESILEFIAGYTIYERGVGDTCSLASFDFRRHGNTKYGATVFGERHHRSKQGKMEKSFLSFVTLYPSWSPSAAGEQFLSNLLPYGPPTHSQYASQYSRPPCNNGGPDSAIGGIGLGNFGGPGAVGNEGKVDIAGAVGADVDAGAAKASAVHRRKGRRSGQGRESSSCVRGRQDGIEMSGMSSSLLAVGGSQVEGLGRFDEDGPLGAPSSAQQGGLEGDIEQQGGELAPSLSKTWGPGGQELVPPPPENLTQSLQLGRGTGGAPVHPLSNSFDSWSASQHYACPDAKLIESHWTLQNYYHGHDETVQHRLAYRMSQLGGPWEHLSRAVQRS</sequence>
<feature type="transmembrane region" description="Helical" evidence="10">
    <location>
        <begin position="364"/>
        <end position="382"/>
    </location>
</feature>
<gene>
    <name evidence="12" type="ORF">OSTQU699_LOCUS883</name>
</gene>
<feature type="transmembrane region" description="Helical" evidence="10">
    <location>
        <begin position="69"/>
        <end position="89"/>
    </location>
</feature>
<evidence type="ECO:0000256" key="9">
    <source>
        <dbReference type="ARBA" id="ARBA00023136"/>
    </source>
</evidence>
<dbReference type="Proteomes" id="UP000708148">
    <property type="component" value="Unassembled WGS sequence"/>
</dbReference>
<feature type="region of interest" description="Disordered" evidence="11">
    <location>
        <begin position="631"/>
        <end position="659"/>
    </location>
</feature>
<evidence type="ECO:0000256" key="10">
    <source>
        <dbReference type="RuleBase" id="RU364027"/>
    </source>
</evidence>
<comment type="function">
    <text evidence="10">Phospholipid scramblase involved in autophagy. Cycles between the preautophagosomal structure/phagophore assembly site (PAS) and the cytoplasmic vesicle pool and supplies membrane for the growing autophagosome. Lipid scramblase activity plays a key role in preautophagosomal structure/phagophore assembly by distributing the phospholipids that arrive through ATG2 from the cytoplasmic to the luminal leaflet of the bilayer, thereby driving autophagosomal membrane expansion.</text>
</comment>
<feature type="transmembrane region" description="Helical" evidence="10">
    <location>
        <begin position="279"/>
        <end position="299"/>
    </location>
</feature>
<dbReference type="GO" id="GO:0000422">
    <property type="term" value="P:autophagy of mitochondrion"/>
    <property type="evidence" value="ECO:0007669"/>
    <property type="project" value="TreeGrafter"/>
</dbReference>
<protein>
    <recommendedName>
        <fullName evidence="3 10">Autophagy-related protein 9</fullName>
    </recommendedName>
</protein>
<dbReference type="GO" id="GO:0061709">
    <property type="term" value="P:reticulophagy"/>
    <property type="evidence" value="ECO:0007669"/>
    <property type="project" value="TreeGrafter"/>
</dbReference>
<evidence type="ECO:0000256" key="8">
    <source>
        <dbReference type="ARBA" id="ARBA00023055"/>
    </source>
</evidence>
<evidence type="ECO:0000256" key="6">
    <source>
        <dbReference type="ARBA" id="ARBA00022989"/>
    </source>
</evidence>
<evidence type="ECO:0000313" key="12">
    <source>
        <dbReference type="EMBL" id="CAD7695522.1"/>
    </source>
</evidence>
<evidence type="ECO:0000256" key="1">
    <source>
        <dbReference type="ARBA" id="ARBA00004511"/>
    </source>
</evidence>
<evidence type="ECO:0000256" key="2">
    <source>
        <dbReference type="ARBA" id="ARBA00006185"/>
    </source>
</evidence>
<reference evidence="12" key="1">
    <citation type="submission" date="2020-12" db="EMBL/GenBank/DDBJ databases">
        <authorList>
            <person name="Iha C."/>
        </authorList>
    </citation>
    <scope>NUCLEOTIDE SEQUENCE</scope>
</reference>
<evidence type="ECO:0000313" key="13">
    <source>
        <dbReference type="Proteomes" id="UP000708148"/>
    </source>
</evidence>
<evidence type="ECO:0000256" key="7">
    <source>
        <dbReference type="ARBA" id="ARBA00023006"/>
    </source>
</evidence>
<comment type="subcellular location">
    <subcellularLocation>
        <location evidence="1 10">Preautophagosomal structure membrane</location>
        <topology evidence="1 10">Multi-pass membrane protein</topology>
    </subcellularLocation>
</comment>
<evidence type="ECO:0000256" key="11">
    <source>
        <dbReference type="SAM" id="MobiDB-lite"/>
    </source>
</evidence>
<keyword evidence="8 10" id="KW-0445">Lipid transport</keyword>
<dbReference type="GO" id="GO:0034727">
    <property type="term" value="P:piecemeal microautophagy of the nucleus"/>
    <property type="evidence" value="ECO:0007669"/>
    <property type="project" value="TreeGrafter"/>
</dbReference>
<organism evidence="12 13">
    <name type="scientific">Ostreobium quekettii</name>
    <dbReference type="NCBI Taxonomy" id="121088"/>
    <lineage>
        <taxon>Eukaryota</taxon>
        <taxon>Viridiplantae</taxon>
        <taxon>Chlorophyta</taxon>
        <taxon>core chlorophytes</taxon>
        <taxon>Ulvophyceae</taxon>
        <taxon>TCBD clade</taxon>
        <taxon>Bryopsidales</taxon>
        <taxon>Ostreobineae</taxon>
        <taxon>Ostreobiaceae</taxon>
        <taxon>Ostreobium</taxon>
    </lineage>
</organism>
<name>A0A8S1ILJ1_9CHLO</name>
<keyword evidence="9 10" id="KW-0472">Membrane</keyword>
<evidence type="ECO:0000256" key="5">
    <source>
        <dbReference type="ARBA" id="ARBA00022692"/>
    </source>
</evidence>
<dbReference type="EMBL" id="CAJHUC010000358">
    <property type="protein sequence ID" value="CAD7695522.1"/>
    <property type="molecule type" value="Genomic_DNA"/>
</dbReference>
<comment type="caution">
    <text evidence="12">The sequence shown here is derived from an EMBL/GenBank/DDBJ whole genome shotgun (WGS) entry which is preliminary data.</text>
</comment>
<keyword evidence="5 10" id="KW-0812">Transmembrane</keyword>
<dbReference type="PANTHER" id="PTHR13038">
    <property type="entry name" value="APG9 AUTOPHAGY 9"/>
    <property type="match status" value="1"/>
</dbReference>
<dbReference type="GO" id="GO:0005776">
    <property type="term" value="C:autophagosome"/>
    <property type="evidence" value="ECO:0007669"/>
    <property type="project" value="TreeGrafter"/>
</dbReference>
<dbReference type="AlphaFoldDB" id="A0A8S1ILJ1"/>